<dbReference type="SUPFAM" id="SSF53448">
    <property type="entry name" value="Nucleotide-diphospho-sugar transferases"/>
    <property type="match status" value="1"/>
</dbReference>
<keyword evidence="3" id="KW-0808">Transferase</keyword>
<dbReference type="InterPro" id="IPR001173">
    <property type="entry name" value="Glyco_trans_2-like"/>
</dbReference>
<keyword evidence="1" id="KW-0472">Membrane</keyword>
<keyword evidence="4" id="KW-1185">Reference proteome</keyword>
<evidence type="ECO:0000313" key="4">
    <source>
        <dbReference type="Proteomes" id="UP001483337"/>
    </source>
</evidence>
<keyword evidence="1" id="KW-1133">Transmembrane helix</keyword>
<dbReference type="Proteomes" id="UP001483337">
    <property type="component" value="Chromosome"/>
</dbReference>
<keyword evidence="1" id="KW-0812">Transmembrane</keyword>
<dbReference type="Pfam" id="PF00535">
    <property type="entry name" value="Glycos_transf_2"/>
    <property type="match status" value="1"/>
</dbReference>
<dbReference type="Gene3D" id="3.90.550.10">
    <property type="entry name" value="Spore Coat Polysaccharide Biosynthesis Protein SpsA, Chain A"/>
    <property type="match status" value="1"/>
</dbReference>
<dbReference type="CDD" id="cd00761">
    <property type="entry name" value="Glyco_tranf_GTA_type"/>
    <property type="match status" value="1"/>
</dbReference>
<feature type="transmembrane region" description="Helical" evidence="1">
    <location>
        <begin position="315"/>
        <end position="334"/>
    </location>
</feature>
<reference evidence="3 4" key="1">
    <citation type="submission" date="2024-04" db="EMBL/GenBank/DDBJ databases">
        <title>Okeanomitos corallinicola gen. &amp; sp. nov. (Nostocales, Cyanobacteria), a new toxic marine heterocyst-forming cyanobacterium from a coral reef.</title>
        <authorList>
            <person name="Li H."/>
            <person name="Li R."/>
            <person name="Kang J."/>
            <person name="Hii K.S."/>
            <person name="Mohamed H.F."/>
            <person name="Xu X."/>
            <person name="Luo Z."/>
        </authorList>
    </citation>
    <scope>NUCLEOTIDE SEQUENCE [LARGE SCALE GENOMIC DNA]</scope>
    <source>
        <strain evidence="3 4">TIOX110</strain>
    </source>
</reference>
<feature type="domain" description="Glycosyltransferase 2-like" evidence="2">
    <location>
        <begin position="4"/>
        <end position="136"/>
    </location>
</feature>
<keyword evidence="3" id="KW-0328">Glycosyltransferase</keyword>
<proteinExistence type="predicted"/>
<gene>
    <name evidence="3" type="ORF">WJM97_03625</name>
</gene>
<accession>A0ABZ2UZD8</accession>
<dbReference type="RefSeq" id="WP_353931687.1">
    <property type="nucleotide sequence ID" value="NZ_CP150886.1"/>
</dbReference>
<dbReference type="GO" id="GO:0016757">
    <property type="term" value="F:glycosyltransferase activity"/>
    <property type="evidence" value="ECO:0007669"/>
    <property type="project" value="UniProtKB-KW"/>
</dbReference>
<dbReference type="InterPro" id="IPR029044">
    <property type="entry name" value="Nucleotide-diphossugar_trans"/>
</dbReference>
<evidence type="ECO:0000313" key="3">
    <source>
        <dbReference type="EMBL" id="WZB88783.1"/>
    </source>
</evidence>
<organism evidence="3 4">
    <name type="scientific">Okeanomitos corallinicola TIOX110</name>
    <dbReference type="NCBI Taxonomy" id="3133117"/>
    <lineage>
        <taxon>Bacteria</taxon>
        <taxon>Bacillati</taxon>
        <taxon>Cyanobacteriota</taxon>
        <taxon>Cyanophyceae</taxon>
        <taxon>Nostocales</taxon>
        <taxon>Aphanizomenonaceae</taxon>
        <taxon>Okeanomitos</taxon>
    </lineage>
</organism>
<evidence type="ECO:0000259" key="2">
    <source>
        <dbReference type="Pfam" id="PF00535"/>
    </source>
</evidence>
<name>A0ABZ2UZD8_9CYAN</name>
<evidence type="ECO:0000256" key="1">
    <source>
        <dbReference type="SAM" id="Phobius"/>
    </source>
</evidence>
<dbReference type="EC" id="2.4.-.-" evidence="3"/>
<sequence>MKISIGILAYNEFKEIPTTLRSLFNQSIFQDPNANIEIEIIVVPNGCTDDTATISQTTLQELEKSSQNPSISWRICEVEEAGKPNAWNLYVHQFSCPDANYLFLMDADIQFLESQTLYRMMQTLENTPDAWVSVDKLVKDVALKPQKNLMEKLSVAVSGVSGAKSAWICGQLYCTRTDILRKIWMPKGILVEDGFLWKMIVTDRLTSPEVLERVVLTESASHVFEAYTQINSLLHHELRQIVGNTINDFIYTHLQIDDHSSSDAGSLIKLKNEEDPSWLDNLITTNVQKNGWWTIPNWLLIRRLQSLSNRPVQKAILLFPVFFIAFLLDLLLCWQANSQFHQWESSRYRQKIAIKQSIQVTS</sequence>
<dbReference type="EMBL" id="CP150886">
    <property type="protein sequence ID" value="WZB88783.1"/>
    <property type="molecule type" value="Genomic_DNA"/>
</dbReference>
<protein>
    <submittedName>
        <fullName evidence="3">Glycosyltransferase family A protein</fullName>
        <ecNumber evidence="3">2.4.-.-</ecNumber>
    </submittedName>
</protein>